<dbReference type="PANTHER" id="PTHR43569">
    <property type="entry name" value="AMIDOHYDROLASE"/>
    <property type="match status" value="1"/>
</dbReference>
<proteinExistence type="inferred from homology"/>
<dbReference type="Gene3D" id="3.20.20.140">
    <property type="entry name" value="Metal-dependent hydrolases"/>
    <property type="match status" value="1"/>
</dbReference>
<evidence type="ECO:0000313" key="3">
    <source>
        <dbReference type="EMBL" id="UGS26036.1"/>
    </source>
</evidence>
<dbReference type="Pfam" id="PF04909">
    <property type="entry name" value="Amidohydro_2"/>
    <property type="match status" value="1"/>
</dbReference>
<evidence type="ECO:0000259" key="2">
    <source>
        <dbReference type="Pfam" id="PF04909"/>
    </source>
</evidence>
<evidence type="ECO:0000313" key="4">
    <source>
        <dbReference type="Proteomes" id="UP001199642"/>
    </source>
</evidence>
<protein>
    <submittedName>
        <fullName evidence="3">Amidohydrolase family protein</fullName>
    </submittedName>
</protein>
<sequence length="299" mass="31542">MRLLDSHLHLWDPDRLDYAWLEGPLRARFAVGELRASAIQGFEEQAAVFVQADPVESQTLDEVGWVSGIAAATGVRGIVAGARLDRGAATTAHLAALAAFPLVVGVRHLLQGEPDGLATSPAFLDGAALVAERGWTFDACVRASQLTDVAGLAAAVPELLIVLDHLGKPEVGTADAPRSPGAAWLRDLDALAAHPRVSCKLSGLPAEAGGRWDAAQVVPFLDAALEAFGPDRLMWGSDWPVSAVQPAPAGAAGRDDTDEIVAAGAREAWARTVATWAGDRGLDVDAVLWRNAERFYDLR</sequence>
<dbReference type="RefSeq" id="WP_231819761.1">
    <property type="nucleotide sequence ID" value="NZ_CP082781.1"/>
</dbReference>
<gene>
    <name evidence="3" type="ORF">K8F61_15530</name>
</gene>
<dbReference type="InterPro" id="IPR032466">
    <property type="entry name" value="Metal_Hydrolase"/>
</dbReference>
<name>A0ABY3RTI6_9MICO</name>
<keyword evidence="4" id="KW-1185">Reference proteome</keyword>
<comment type="similarity">
    <text evidence="1">Belongs to the metallo-dependent hydrolases superfamily.</text>
</comment>
<accession>A0ABY3RTI6</accession>
<dbReference type="EMBL" id="CP082781">
    <property type="protein sequence ID" value="UGS26036.1"/>
    <property type="molecule type" value="Genomic_DNA"/>
</dbReference>
<dbReference type="SUPFAM" id="SSF51556">
    <property type="entry name" value="Metallo-dependent hydrolases"/>
    <property type="match status" value="1"/>
</dbReference>
<feature type="domain" description="Amidohydrolase-related" evidence="2">
    <location>
        <begin position="5"/>
        <end position="298"/>
    </location>
</feature>
<dbReference type="PANTHER" id="PTHR43569:SF2">
    <property type="entry name" value="AMIDOHYDROLASE-RELATED DOMAIN-CONTAINING PROTEIN"/>
    <property type="match status" value="1"/>
</dbReference>
<evidence type="ECO:0000256" key="1">
    <source>
        <dbReference type="ARBA" id="ARBA00038310"/>
    </source>
</evidence>
<dbReference type="Proteomes" id="UP001199642">
    <property type="component" value="Chromosome"/>
</dbReference>
<organism evidence="3 4">
    <name type="scientific">Microbacterium resistens</name>
    <dbReference type="NCBI Taxonomy" id="156977"/>
    <lineage>
        <taxon>Bacteria</taxon>
        <taxon>Bacillati</taxon>
        <taxon>Actinomycetota</taxon>
        <taxon>Actinomycetes</taxon>
        <taxon>Micrococcales</taxon>
        <taxon>Microbacteriaceae</taxon>
        <taxon>Microbacterium</taxon>
    </lineage>
</organism>
<reference evidence="3 4" key="1">
    <citation type="submission" date="2023-01" db="EMBL/GenBank/DDBJ databases">
        <title>Characterization of estradiol degrading bacteria Microbacterium sp. MZT7 and reveal degrading genes through genome analysis.</title>
        <authorList>
            <person name="Hao P."/>
            <person name="Gao Y."/>
        </authorList>
    </citation>
    <scope>NUCLEOTIDE SEQUENCE [LARGE SCALE GENOMIC DNA]</scope>
    <source>
        <strain evidence="3 4">MZT7</strain>
    </source>
</reference>
<dbReference type="InterPro" id="IPR006680">
    <property type="entry name" value="Amidohydro-rel"/>
</dbReference>
<dbReference type="InterPro" id="IPR052350">
    <property type="entry name" value="Metallo-dep_Lactonases"/>
</dbReference>